<dbReference type="PIRSF" id="PIRSF004638">
    <property type="entry name" value="UCP004638"/>
    <property type="match status" value="1"/>
</dbReference>
<evidence type="ECO:0000256" key="5">
    <source>
        <dbReference type="ARBA" id="ARBA00022475"/>
    </source>
</evidence>
<keyword evidence="7 15" id="KW-0812">Transmembrane</keyword>
<organism evidence="16 17">
    <name type="scientific">Nitrosococcus wardiae</name>
    <dbReference type="NCBI Taxonomy" id="1814290"/>
    <lineage>
        <taxon>Bacteria</taxon>
        <taxon>Pseudomonadati</taxon>
        <taxon>Pseudomonadota</taxon>
        <taxon>Gammaproteobacteria</taxon>
        <taxon>Chromatiales</taxon>
        <taxon>Chromatiaceae</taxon>
        <taxon>Nitrosococcus</taxon>
    </lineage>
</organism>
<dbReference type="PANTHER" id="PTHR40255:SF1">
    <property type="entry name" value="PROTOPORPHYRINOGEN IX OXIDASE"/>
    <property type="match status" value="1"/>
</dbReference>
<keyword evidence="6 14" id="KW-0349">Heme</keyword>
<keyword evidence="8 14" id="KW-0479">Metal-binding</keyword>
<proteinExistence type="inferred from homology"/>
<comment type="catalytic activity">
    <reaction evidence="13 14">
        <text>protoporphyrinogen IX + 3 A = protoporphyrin IX + 3 AH2</text>
        <dbReference type="Rhea" id="RHEA:62000"/>
        <dbReference type="ChEBI" id="CHEBI:13193"/>
        <dbReference type="ChEBI" id="CHEBI:17499"/>
        <dbReference type="ChEBI" id="CHEBI:57306"/>
        <dbReference type="ChEBI" id="CHEBI:57307"/>
    </reaction>
</comment>
<evidence type="ECO:0000256" key="10">
    <source>
        <dbReference type="ARBA" id="ARBA00023002"/>
    </source>
</evidence>
<keyword evidence="9 15" id="KW-1133">Transmembrane helix</keyword>
<dbReference type="UniPathway" id="UPA00251">
    <property type="reaction ID" value="UER00324"/>
</dbReference>
<dbReference type="InterPro" id="IPR005265">
    <property type="entry name" value="HemJ-like"/>
</dbReference>
<evidence type="ECO:0000256" key="2">
    <source>
        <dbReference type="ARBA" id="ARBA00005073"/>
    </source>
</evidence>
<dbReference type="EMBL" id="CP038033">
    <property type="protein sequence ID" value="QBQ55716.1"/>
    <property type="molecule type" value="Genomic_DNA"/>
</dbReference>
<evidence type="ECO:0000256" key="15">
    <source>
        <dbReference type="SAM" id="Phobius"/>
    </source>
</evidence>
<evidence type="ECO:0000256" key="4">
    <source>
        <dbReference type="ARBA" id="ARBA00017504"/>
    </source>
</evidence>
<keyword evidence="10" id="KW-0560">Oxidoreductase</keyword>
<evidence type="ECO:0000256" key="1">
    <source>
        <dbReference type="ARBA" id="ARBA00004651"/>
    </source>
</evidence>
<comment type="pathway">
    <text evidence="2 14">Porphyrin-containing compound metabolism; protoporphyrin-IX biosynthesis; protoporphyrin-IX from protoporphyrinogen-IX: step 1/1.</text>
</comment>
<evidence type="ECO:0000256" key="14">
    <source>
        <dbReference type="PIRNR" id="PIRNR004638"/>
    </source>
</evidence>
<comment type="cofactor">
    <cofactor evidence="14">
        <name>heme b</name>
        <dbReference type="ChEBI" id="CHEBI:60344"/>
    </cofactor>
    <text evidence="14">Binds 1 heme b (iron(II)-protoporphyrin IX) group per subunit.</text>
</comment>
<dbReference type="EC" id="1.3.99.-" evidence="14"/>
<dbReference type="GO" id="GO:0005886">
    <property type="term" value="C:plasma membrane"/>
    <property type="evidence" value="ECO:0007669"/>
    <property type="project" value="UniProtKB-SubCell"/>
</dbReference>
<evidence type="ECO:0000313" key="16">
    <source>
        <dbReference type="EMBL" id="QBQ55716.1"/>
    </source>
</evidence>
<accession>A0A4P7C420</accession>
<dbReference type="GO" id="GO:0006782">
    <property type="term" value="P:protoporphyrinogen IX biosynthetic process"/>
    <property type="evidence" value="ECO:0007669"/>
    <property type="project" value="UniProtKB-UniRule"/>
</dbReference>
<evidence type="ECO:0000256" key="11">
    <source>
        <dbReference type="ARBA" id="ARBA00023004"/>
    </source>
</evidence>
<evidence type="ECO:0000256" key="3">
    <source>
        <dbReference type="ARBA" id="ARBA00006501"/>
    </source>
</evidence>
<keyword evidence="17" id="KW-1185">Reference proteome</keyword>
<dbReference type="KEGG" id="nwr:E3U44_15260"/>
<dbReference type="AlphaFoldDB" id="A0A4P7C420"/>
<dbReference type="GO" id="GO:0046872">
    <property type="term" value="F:metal ion binding"/>
    <property type="evidence" value="ECO:0007669"/>
    <property type="project" value="UniProtKB-UniRule"/>
</dbReference>
<sequence>MSLMLVLHIIFLIIWSASLLYFPQLFANQAFAKDIKNQTDIVLMQYRLYAHVMTPSALLTIAAGIWLIFERGFHGGWLPVKLVLVLFMVIFHAYCGKLMDGLIRHHVQQRVVYYQILLLIPLLLITNVIMLVVSKPF</sequence>
<feature type="transmembrane region" description="Helical" evidence="15">
    <location>
        <begin position="48"/>
        <end position="69"/>
    </location>
</feature>
<comment type="function">
    <text evidence="14">Catalyzes the oxidation of protoporphyrinogen IX to protoporphyrin IX.</text>
</comment>
<evidence type="ECO:0000256" key="8">
    <source>
        <dbReference type="ARBA" id="ARBA00022723"/>
    </source>
</evidence>
<evidence type="ECO:0000256" key="9">
    <source>
        <dbReference type="ARBA" id="ARBA00022989"/>
    </source>
</evidence>
<dbReference type="PANTHER" id="PTHR40255">
    <property type="entry name" value="UPF0093 MEMBRANE PROTEIN SLR1790"/>
    <property type="match status" value="1"/>
</dbReference>
<comment type="similarity">
    <text evidence="3 14">Belongs to the HemJ family.</text>
</comment>
<comment type="subcellular location">
    <subcellularLocation>
        <location evidence="1">Cell membrane</location>
        <topology evidence="1">Multi-pass membrane protein</topology>
    </subcellularLocation>
</comment>
<gene>
    <name evidence="16" type="ORF">E3U44_15260</name>
</gene>
<feature type="transmembrane region" description="Helical" evidence="15">
    <location>
        <begin position="76"/>
        <end position="94"/>
    </location>
</feature>
<dbReference type="RefSeq" id="WP_134358973.1">
    <property type="nucleotide sequence ID" value="NZ_CP038033.1"/>
</dbReference>
<keyword evidence="11 14" id="KW-0408">Iron</keyword>
<reference evidence="16 17" key="1">
    <citation type="submission" date="2019-03" db="EMBL/GenBank/DDBJ databases">
        <title>The genome sequence of Nitrosococcus wardiae strain D1FHST reveals the archetypal metabolic capacity of ammonia-oxidizing Gammaproteobacteria.</title>
        <authorList>
            <person name="Wang L."/>
            <person name="Lim C.K."/>
            <person name="Hanson T.E."/>
            <person name="Dang H."/>
            <person name="Klotz M.G."/>
        </authorList>
    </citation>
    <scope>NUCLEOTIDE SEQUENCE [LARGE SCALE GENOMIC DNA]</scope>
    <source>
        <strain evidence="16 17">D1FHS</strain>
    </source>
</reference>
<feature type="transmembrane region" description="Helical" evidence="15">
    <location>
        <begin position="114"/>
        <end position="133"/>
    </location>
</feature>
<evidence type="ECO:0000256" key="6">
    <source>
        <dbReference type="ARBA" id="ARBA00022617"/>
    </source>
</evidence>
<keyword evidence="5 14" id="KW-1003">Cell membrane</keyword>
<dbReference type="GO" id="GO:0070818">
    <property type="term" value="F:protoporphyrinogen oxidase activity"/>
    <property type="evidence" value="ECO:0007669"/>
    <property type="project" value="UniProtKB-UniRule"/>
</dbReference>
<name>A0A4P7C420_9GAMM</name>
<evidence type="ECO:0000313" key="17">
    <source>
        <dbReference type="Proteomes" id="UP000294325"/>
    </source>
</evidence>
<protein>
    <recommendedName>
        <fullName evidence="4 14">Protoporphyrinogen IX oxidase</fullName>
        <ecNumber evidence="14">1.3.99.-</ecNumber>
    </recommendedName>
</protein>
<keyword evidence="12 14" id="KW-0472">Membrane</keyword>
<evidence type="ECO:0000256" key="12">
    <source>
        <dbReference type="ARBA" id="ARBA00023136"/>
    </source>
</evidence>
<dbReference type="Pfam" id="PF03653">
    <property type="entry name" value="UPF0093"/>
    <property type="match status" value="1"/>
</dbReference>
<dbReference type="OrthoDB" id="9800824at2"/>
<dbReference type="Proteomes" id="UP000294325">
    <property type="component" value="Chromosome"/>
</dbReference>
<evidence type="ECO:0000256" key="13">
    <source>
        <dbReference type="ARBA" id="ARBA00048390"/>
    </source>
</evidence>
<evidence type="ECO:0000256" key="7">
    <source>
        <dbReference type="ARBA" id="ARBA00022692"/>
    </source>
</evidence>